<dbReference type="EMBL" id="FQZI01000003">
    <property type="protein sequence ID" value="SHI84642.1"/>
    <property type="molecule type" value="Genomic_DNA"/>
</dbReference>
<dbReference type="AlphaFoldDB" id="A0A1M6EGM9"/>
<keyword evidence="2" id="KW-1185">Reference proteome</keyword>
<evidence type="ECO:0000313" key="1">
    <source>
        <dbReference type="EMBL" id="SHI84642.1"/>
    </source>
</evidence>
<dbReference type="RefSeq" id="WP_073310561.1">
    <property type="nucleotide sequence ID" value="NZ_FQZI01000003.1"/>
</dbReference>
<accession>A0A1M6EGM9</accession>
<proteinExistence type="predicted"/>
<protein>
    <submittedName>
        <fullName evidence="1">Uncharacterized protein</fullName>
    </submittedName>
</protein>
<name>A0A1M6EGM9_9FLAO</name>
<organism evidence="1 2">
    <name type="scientific">Flavobacterium terrae</name>
    <dbReference type="NCBI Taxonomy" id="415425"/>
    <lineage>
        <taxon>Bacteria</taxon>
        <taxon>Pseudomonadati</taxon>
        <taxon>Bacteroidota</taxon>
        <taxon>Flavobacteriia</taxon>
        <taxon>Flavobacteriales</taxon>
        <taxon>Flavobacteriaceae</taxon>
        <taxon>Flavobacterium</taxon>
    </lineage>
</organism>
<dbReference type="STRING" id="415425.SAMN05444363_1765"/>
<sequence>MKSKLRTITIGNITYKYVVEMFSLKIFNPAKNSNNEFVKVSFDTRDDLYVGSLIFSGHFKTYKNDEEIILNINTPSFVKEIIIAISMEKFDFTIQKQYQIDNGLQILEEFGYEVTGLENKVRKKGYLEEDLKPETVNEVLLALKQNQMPLATALVYDNLDCTLLDAKRIAENLKRRVL</sequence>
<dbReference type="Proteomes" id="UP000184488">
    <property type="component" value="Unassembled WGS sequence"/>
</dbReference>
<gene>
    <name evidence="1" type="ORF">SAMN05444363_1765</name>
</gene>
<reference evidence="2" key="1">
    <citation type="submission" date="2016-11" db="EMBL/GenBank/DDBJ databases">
        <authorList>
            <person name="Varghese N."/>
            <person name="Submissions S."/>
        </authorList>
    </citation>
    <scope>NUCLEOTIDE SEQUENCE [LARGE SCALE GENOMIC DNA]</scope>
    <source>
        <strain evidence="2">DSM 18829</strain>
    </source>
</reference>
<dbReference type="OrthoDB" id="2625026at2"/>
<evidence type="ECO:0000313" key="2">
    <source>
        <dbReference type="Proteomes" id="UP000184488"/>
    </source>
</evidence>